<comment type="caution">
    <text evidence="1">The sequence shown here is derived from an EMBL/GenBank/DDBJ whole genome shotgun (WGS) entry which is preliminary data.</text>
</comment>
<proteinExistence type="predicted"/>
<name>A0A100HND2_9DEIO</name>
<dbReference type="Proteomes" id="UP000056209">
    <property type="component" value="Unassembled WGS sequence"/>
</dbReference>
<reference evidence="2" key="1">
    <citation type="submission" date="2015-11" db="EMBL/GenBank/DDBJ databases">
        <title>Draft Genome Sequence of the Radioresistant Bacterium Deinococcus grandis, Isolated from Freshwater Fish in Japan.</title>
        <authorList>
            <person name="Satoh K."/>
            <person name="Onodera T."/>
            <person name="Omoso K."/>
            <person name="Takeda-Yano K."/>
            <person name="Katayama T."/>
            <person name="Oono Y."/>
            <person name="Narumi I."/>
        </authorList>
    </citation>
    <scope>NUCLEOTIDE SEQUENCE [LARGE SCALE GENOMIC DNA]</scope>
    <source>
        <strain evidence="2">ATCC 43672</strain>
    </source>
</reference>
<dbReference type="RefSeq" id="WP_058980023.1">
    <property type="nucleotide sequence ID" value="NZ_BCMS01000006.1"/>
</dbReference>
<evidence type="ECO:0000313" key="1">
    <source>
        <dbReference type="EMBL" id="GAQ23888.1"/>
    </source>
</evidence>
<evidence type="ECO:0000313" key="2">
    <source>
        <dbReference type="Proteomes" id="UP000056209"/>
    </source>
</evidence>
<organism evidence="1 2">
    <name type="scientific">Deinococcus grandis</name>
    <dbReference type="NCBI Taxonomy" id="57498"/>
    <lineage>
        <taxon>Bacteria</taxon>
        <taxon>Thermotogati</taxon>
        <taxon>Deinococcota</taxon>
        <taxon>Deinococci</taxon>
        <taxon>Deinococcales</taxon>
        <taxon>Deinococcaceae</taxon>
        <taxon>Deinococcus</taxon>
    </lineage>
</organism>
<keyword evidence="2" id="KW-1185">Reference proteome</keyword>
<dbReference type="EMBL" id="BCMS01000006">
    <property type="protein sequence ID" value="GAQ23888.1"/>
    <property type="molecule type" value="Genomic_DNA"/>
</dbReference>
<sequence length="134" mass="15954">MSGGCIIPKKAARPRPWHDSARTLTPDAFYLQLRTWPDQLLTDRQTDAEHLPEDHQAYLRAEHEYRQRNAHRDPWSTVSTLYSLQAWTTHLKTWTRSRLQQAQAHASKLPPEYAAALTEQYQFRRDRWWIKDTD</sequence>
<gene>
    <name evidence="1" type="ORF">DEIGR_400021</name>
</gene>
<dbReference type="AlphaFoldDB" id="A0A100HND2"/>
<accession>A0A100HND2</accession>
<dbReference type="OrthoDB" id="9919242at2"/>
<protein>
    <submittedName>
        <fullName evidence="1">Uncharacterized protein</fullName>
    </submittedName>
</protein>